<dbReference type="OrthoDB" id="545952at2759"/>
<dbReference type="GO" id="GO:0004674">
    <property type="term" value="F:protein serine/threonine kinase activity"/>
    <property type="evidence" value="ECO:0007669"/>
    <property type="project" value="TreeGrafter"/>
</dbReference>
<dbReference type="InterPro" id="IPR001245">
    <property type="entry name" value="Ser-Thr/Tyr_kinase_cat_dom"/>
</dbReference>
<dbReference type="SUPFAM" id="SSF56112">
    <property type="entry name" value="Protein kinase-like (PK-like)"/>
    <property type="match status" value="1"/>
</dbReference>
<feature type="domain" description="Protein kinase" evidence="1">
    <location>
        <begin position="1"/>
        <end position="91"/>
    </location>
</feature>
<evidence type="ECO:0000313" key="2">
    <source>
        <dbReference type="EMBL" id="PNH11684.1"/>
    </source>
</evidence>
<dbReference type="InterPro" id="IPR000719">
    <property type="entry name" value="Prot_kinase_dom"/>
</dbReference>
<dbReference type="InterPro" id="IPR051681">
    <property type="entry name" value="Ser/Thr_Kinases-Pseudokinases"/>
</dbReference>
<dbReference type="Proteomes" id="UP000236333">
    <property type="component" value="Unassembled WGS sequence"/>
</dbReference>
<keyword evidence="2" id="KW-0418">Kinase</keyword>
<organism evidence="2 3">
    <name type="scientific">Tetrabaena socialis</name>
    <dbReference type="NCBI Taxonomy" id="47790"/>
    <lineage>
        <taxon>Eukaryota</taxon>
        <taxon>Viridiplantae</taxon>
        <taxon>Chlorophyta</taxon>
        <taxon>core chlorophytes</taxon>
        <taxon>Chlorophyceae</taxon>
        <taxon>CS clade</taxon>
        <taxon>Chlamydomonadales</taxon>
        <taxon>Tetrabaenaceae</taxon>
        <taxon>Tetrabaena</taxon>
    </lineage>
</organism>
<keyword evidence="3" id="KW-1185">Reference proteome</keyword>
<sequence length="105" mass="11994">MAPELWTKGHVSQQADVYSFAITLWELATGDRPYKGLNAARILHRVMLNGGRPVLPLWLPPAFSRLVVQCWAQRPKERPSFPEILRRLDTITSGASFHVEVIRLF</sequence>
<dbReference type="PANTHER" id="PTHR44329:SF214">
    <property type="entry name" value="PROTEIN KINASE DOMAIN-CONTAINING PROTEIN"/>
    <property type="match status" value="1"/>
</dbReference>
<dbReference type="PANTHER" id="PTHR44329">
    <property type="entry name" value="SERINE/THREONINE-PROTEIN KINASE TNNI3K-RELATED"/>
    <property type="match status" value="1"/>
</dbReference>
<dbReference type="GO" id="GO:0005524">
    <property type="term" value="F:ATP binding"/>
    <property type="evidence" value="ECO:0007669"/>
    <property type="project" value="InterPro"/>
</dbReference>
<gene>
    <name evidence="2" type="ORF">TSOC_001449</name>
</gene>
<dbReference type="InterPro" id="IPR011009">
    <property type="entry name" value="Kinase-like_dom_sf"/>
</dbReference>
<evidence type="ECO:0000313" key="3">
    <source>
        <dbReference type="Proteomes" id="UP000236333"/>
    </source>
</evidence>
<dbReference type="Pfam" id="PF07714">
    <property type="entry name" value="PK_Tyr_Ser-Thr"/>
    <property type="match status" value="1"/>
</dbReference>
<dbReference type="AlphaFoldDB" id="A0A2J8AGP5"/>
<comment type="caution">
    <text evidence="2">The sequence shown here is derived from an EMBL/GenBank/DDBJ whole genome shotgun (WGS) entry which is preliminary data.</text>
</comment>
<dbReference type="PROSITE" id="PS50011">
    <property type="entry name" value="PROTEIN_KINASE_DOM"/>
    <property type="match status" value="1"/>
</dbReference>
<dbReference type="Gene3D" id="1.10.510.10">
    <property type="entry name" value="Transferase(Phosphotransferase) domain 1"/>
    <property type="match status" value="1"/>
</dbReference>
<keyword evidence="2" id="KW-0808">Transferase</keyword>
<evidence type="ECO:0000259" key="1">
    <source>
        <dbReference type="PROSITE" id="PS50011"/>
    </source>
</evidence>
<proteinExistence type="predicted"/>
<reference evidence="2 3" key="1">
    <citation type="journal article" date="2017" name="Mol. Biol. Evol.">
        <title>The 4-celled Tetrabaena socialis nuclear genome reveals the essential components for genetic control of cell number at the origin of multicellularity in the volvocine lineage.</title>
        <authorList>
            <person name="Featherston J."/>
            <person name="Arakaki Y."/>
            <person name="Hanschen E.R."/>
            <person name="Ferris P.J."/>
            <person name="Michod R.E."/>
            <person name="Olson B.J.S.C."/>
            <person name="Nozaki H."/>
            <person name="Durand P.M."/>
        </authorList>
    </citation>
    <scope>NUCLEOTIDE SEQUENCE [LARGE SCALE GENOMIC DNA]</scope>
    <source>
        <strain evidence="2 3">NIES-571</strain>
    </source>
</reference>
<dbReference type="EMBL" id="PGGS01000024">
    <property type="protein sequence ID" value="PNH11684.1"/>
    <property type="molecule type" value="Genomic_DNA"/>
</dbReference>
<accession>A0A2J8AGP5</accession>
<name>A0A2J8AGP5_9CHLO</name>
<protein>
    <submittedName>
        <fullName evidence="2">Putative serine/threonine-protein kinase</fullName>
    </submittedName>
</protein>